<dbReference type="PANTHER" id="PTHR30461">
    <property type="entry name" value="DNA-INVERTASE FROM LAMBDOID PROPHAGE"/>
    <property type="match status" value="1"/>
</dbReference>
<dbReference type="GO" id="GO:0003677">
    <property type="term" value="F:DNA binding"/>
    <property type="evidence" value="ECO:0007669"/>
    <property type="project" value="UniProtKB-KW"/>
</dbReference>
<dbReference type="PROSITE" id="PS51737">
    <property type="entry name" value="RECOMBINASE_DNA_BIND"/>
    <property type="match status" value="1"/>
</dbReference>
<dbReference type="Pfam" id="PF00239">
    <property type="entry name" value="Resolvase"/>
    <property type="match status" value="1"/>
</dbReference>
<dbReference type="SMART" id="SM00857">
    <property type="entry name" value="Resolvase"/>
    <property type="match status" value="1"/>
</dbReference>
<dbReference type="InterPro" id="IPR006118">
    <property type="entry name" value="Recombinase_CS"/>
</dbReference>
<proteinExistence type="predicted"/>
<dbReference type="RefSeq" id="WP_055149877.1">
    <property type="nucleotide sequence ID" value="NZ_CZAW01000008.1"/>
</dbReference>
<dbReference type="Gene3D" id="3.90.1750.20">
    <property type="entry name" value="Putative Large Serine Recombinase, Chain B, Domain 2"/>
    <property type="match status" value="1"/>
</dbReference>
<dbReference type="InterPro" id="IPR006119">
    <property type="entry name" value="Resolv_N"/>
</dbReference>
<dbReference type="GO" id="GO:0000150">
    <property type="term" value="F:DNA strand exchange activity"/>
    <property type="evidence" value="ECO:0007669"/>
    <property type="project" value="InterPro"/>
</dbReference>
<keyword evidence="3" id="KW-0233">DNA recombination</keyword>
<evidence type="ECO:0000256" key="1">
    <source>
        <dbReference type="ARBA" id="ARBA00022908"/>
    </source>
</evidence>
<dbReference type="InterPro" id="IPR036162">
    <property type="entry name" value="Resolvase-like_N_sf"/>
</dbReference>
<evidence type="ECO:0000256" key="3">
    <source>
        <dbReference type="ARBA" id="ARBA00023172"/>
    </source>
</evidence>
<dbReference type="CDD" id="cd03768">
    <property type="entry name" value="SR_ResInv"/>
    <property type="match status" value="1"/>
</dbReference>
<evidence type="ECO:0000256" key="4">
    <source>
        <dbReference type="PIRSR" id="PIRSR606118-50"/>
    </source>
</evidence>
<keyword evidence="2" id="KW-0238">DNA-binding</keyword>
<dbReference type="Gene3D" id="3.40.50.1390">
    <property type="entry name" value="Resolvase, N-terminal catalytic domain"/>
    <property type="match status" value="1"/>
</dbReference>
<dbReference type="PROSITE" id="PS51736">
    <property type="entry name" value="RECOMBINASES_3"/>
    <property type="match status" value="1"/>
</dbReference>
<sequence length="581" mass="66977">MARKRTNLIGNTPSVRETKVAIYIRVSTIHQVDKDSIPMQKKDLIAYCQLILGTDNYEIFEDAGYSGKNTDRPAFQNMMGRIRKGEFTHVLVWKIDRVSRNLLDFAEMYEELRSLRVTFVSKNEQFDTSTAIGEAMLKIILVFAELERNMTSERVTATMISRANSGQWNGGRIPFGYSYDPKEKVFFIREDEASICRELKDLYLLNRSLAYVSRALNEKGYKTRAGVSWSPHSVWIIASSPFYAGIYRYNRYKGVESRTINPEEEWVMIQNHHPAIFTLEEHQAMRSIMKSNKRNMDNLPGRVHLSTKTHIFQGIMYCDKCGSKMVSTPGRLHVDGYRTSNYGCPLRRNTKKCNNPTVNDIVIGEFVINYILNMLNAKKTFSTINTPDELNAALLSGSVFSEVSSVEENGLNSFFNLLSRYGSDRSYIFSVKSPRKKKAAVDPELSKLRKEKEKQERALQRLQDLYLYSETSMSEKDFIIRKSEISSHLDNINRQLGLMTQDQASFLSDEEFIKQASHLLIQKELKNKKYIYFKKLVSTVDPDILKAYMETILDSIYTADGKITAITFKNGLTHRFIYKDK</sequence>
<dbReference type="GO" id="GO:0015074">
    <property type="term" value="P:DNA integration"/>
    <property type="evidence" value="ECO:0007669"/>
    <property type="project" value="UniProtKB-KW"/>
</dbReference>
<name>A0A174LHJ9_9FIRM</name>
<evidence type="ECO:0000259" key="7">
    <source>
        <dbReference type="PROSITE" id="PS51737"/>
    </source>
</evidence>
<evidence type="ECO:0000259" key="6">
    <source>
        <dbReference type="PROSITE" id="PS51736"/>
    </source>
</evidence>
<evidence type="ECO:0000256" key="5">
    <source>
        <dbReference type="PROSITE-ProRule" id="PRU10137"/>
    </source>
</evidence>
<evidence type="ECO:0000256" key="2">
    <source>
        <dbReference type="ARBA" id="ARBA00023125"/>
    </source>
</evidence>
<dbReference type="AlphaFoldDB" id="A0A174LHJ9"/>
<dbReference type="InterPro" id="IPR050639">
    <property type="entry name" value="SSR_resolvase"/>
</dbReference>
<dbReference type="Pfam" id="PF07508">
    <property type="entry name" value="Recombinase"/>
    <property type="match status" value="1"/>
</dbReference>
<dbReference type="PROSITE" id="PS00397">
    <property type="entry name" value="RECOMBINASES_1"/>
    <property type="match status" value="1"/>
</dbReference>
<dbReference type="InterPro" id="IPR011109">
    <property type="entry name" value="DNA_bind_recombinase_dom"/>
</dbReference>
<accession>A0A174LHJ9</accession>
<dbReference type="SUPFAM" id="SSF53041">
    <property type="entry name" value="Resolvase-like"/>
    <property type="match status" value="1"/>
</dbReference>
<keyword evidence="1" id="KW-0229">DNA integration</keyword>
<dbReference type="Proteomes" id="UP000095712">
    <property type="component" value="Unassembled WGS sequence"/>
</dbReference>
<feature type="active site" description="O-(5'-phospho-DNA)-serine intermediate" evidence="4 5">
    <location>
        <position position="27"/>
    </location>
</feature>
<gene>
    <name evidence="8" type="primary">hin_2</name>
    <name evidence="8" type="ORF">ERS852523_00969</name>
</gene>
<dbReference type="OrthoDB" id="9781670at2"/>
<protein>
    <submittedName>
        <fullName evidence="8">DNA-invertase hin</fullName>
    </submittedName>
</protein>
<reference evidence="8 9" key="1">
    <citation type="submission" date="2015-09" db="EMBL/GenBank/DDBJ databases">
        <authorList>
            <consortium name="Pathogen Informatics"/>
        </authorList>
    </citation>
    <scope>NUCLEOTIDE SEQUENCE [LARGE SCALE GENOMIC DNA]</scope>
    <source>
        <strain evidence="8 9">2789STDY5834911</strain>
    </source>
</reference>
<dbReference type="EMBL" id="CZAW01000008">
    <property type="protein sequence ID" value="CUP23603.1"/>
    <property type="molecule type" value="Genomic_DNA"/>
</dbReference>
<dbReference type="InterPro" id="IPR025827">
    <property type="entry name" value="Zn_ribbon_recom_dom"/>
</dbReference>
<dbReference type="InterPro" id="IPR038109">
    <property type="entry name" value="DNA_bind_recomb_sf"/>
</dbReference>
<feature type="domain" description="Resolvase/invertase-type recombinase catalytic" evidence="6">
    <location>
        <begin position="19"/>
        <end position="166"/>
    </location>
</feature>
<dbReference type="PANTHER" id="PTHR30461:SF23">
    <property type="entry name" value="DNA RECOMBINASE-RELATED"/>
    <property type="match status" value="1"/>
</dbReference>
<organism evidence="8 9">
    <name type="scientific">Blautia wexlerae</name>
    <dbReference type="NCBI Taxonomy" id="418240"/>
    <lineage>
        <taxon>Bacteria</taxon>
        <taxon>Bacillati</taxon>
        <taxon>Bacillota</taxon>
        <taxon>Clostridia</taxon>
        <taxon>Lachnospirales</taxon>
        <taxon>Lachnospiraceae</taxon>
        <taxon>Blautia</taxon>
    </lineage>
</organism>
<evidence type="ECO:0000313" key="8">
    <source>
        <dbReference type="EMBL" id="CUP23603.1"/>
    </source>
</evidence>
<dbReference type="Pfam" id="PF13408">
    <property type="entry name" value="Zn_ribbon_recom"/>
    <property type="match status" value="1"/>
</dbReference>
<feature type="domain" description="Recombinase" evidence="7">
    <location>
        <begin position="174"/>
        <end position="295"/>
    </location>
</feature>
<evidence type="ECO:0000313" key="9">
    <source>
        <dbReference type="Proteomes" id="UP000095712"/>
    </source>
</evidence>